<comment type="caution">
    <text evidence="1">The sequence shown here is derived from an EMBL/GenBank/DDBJ whole genome shotgun (WGS) entry which is preliminary data.</text>
</comment>
<dbReference type="EMBL" id="LCRO01000001">
    <property type="protein sequence ID" value="KKW35976.1"/>
    <property type="molecule type" value="Genomic_DNA"/>
</dbReference>
<reference evidence="1 2" key="1">
    <citation type="journal article" date="2015" name="Nature">
        <title>rRNA introns, odd ribosomes, and small enigmatic genomes across a large radiation of phyla.</title>
        <authorList>
            <person name="Brown C.T."/>
            <person name="Hug L.A."/>
            <person name="Thomas B.C."/>
            <person name="Sharon I."/>
            <person name="Castelle C.J."/>
            <person name="Singh A."/>
            <person name="Wilkins M.J."/>
            <person name="Williams K.H."/>
            <person name="Banfield J.F."/>
        </authorList>
    </citation>
    <scope>NUCLEOTIDE SEQUENCE [LARGE SCALE GENOMIC DNA]</scope>
</reference>
<dbReference type="PROSITE" id="PS51318">
    <property type="entry name" value="TAT"/>
    <property type="match status" value="1"/>
</dbReference>
<dbReference type="Proteomes" id="UP000034740">
    <property type="component" value="Unassembled WGS sequence"/>
</dbReference>
<gene>
    <name evidence="1" type="ORF">UY83_C0001G0007</name>
</gene>
<dbReference type="AlphaFoldDB" id="A0A0G1XY88"/>
<organism evidence="1 2">
    <name type="scientific">Candidatus Adlerbacteria bacterium GW2011_GWA1_54_10</name>
    <dbReference type="NCBI Taxonomy" id="1618605"/>
    <lineage>
        <taxon>Bacteria</taxon>
        <taxon>Candidatus Adleribacteriota</taxon>
    </lineage>
</organism>
<proteinExistence type="predicted"/>
<evidence type="ECO:0000313" key="1">
    <source>
        <dbReference type="EMBL" id="KKW35976.1"/>
    </source>
</evidence>
<protein>
    <submittedName>
        <fullName evidence="1">Uncharacterized protein</fullName>
    </submittedName>
</protein>
<dbReference type="InterPro" id="IPR006311">
    <property type="entry name" value="TAT_signal"/>
</dbReference>
<evidence type="ECO:0000313" key="2">
    <source>
        <dbReference type="Proteomes" id="UP000034740"/>
    </source>
</evidence>
<sequence>MLKNRREVLQAIAVATGVLGQVPQQADADAVKPLTMYDEFERDYPRPPMLASAIM</sequence>
<name>A0A0G1XY88_9BACT</name>
<accession>A0A0G1XY88</accession>